<dbReference type="PROSITE" id="PS51857">
    <property type="entry name" value="CSD_2"/>
    <property type="match status" value="1"/>
</dbReference>
<dbReference type="EMBL" id="CP048711">
    <property type="protein sequence ID" value="QIB66761.1"/>
    <property type="molecule type" value="Genomic_DNA"/>
</dbReference>
<evidence type="ECO:0000256" key="2">
    <source>
        <dbReference type="SAM" id="MobiDB-lite"/>
    </source>
</evidence>
<dbReference type="PANTHER" id="PTHR11544">
    <property type="entry name" value="COLD SHOCK DOMAIN CONTAINING PROTEINS"/>
    <property type="match status" value="1"/>
</dbReference>
<evidence type="ECO:0000256" key="3">
    <source>
        <dbReference type="SAM" id="Phobius"/>
    </source>
</evidence>
<keyword evidence="3" id="KW-1133">Transmembrane helix</keyword>
<feature type="transmembrane region" description="Helical" evidence="3">
    <location>
        <begin position="33"/>
        <end position="52"/>
    </location>
</feature>
<feature type="chain" id="PRO_5025393176" evidence="4">
    <location>
        <begin position="24"/>
        <end position="147"/>
    </location>
</feature>
<evidence type="ECO:0000313" key="7">
    <source>
        <dbReference type="Proteomes" id="UP000477680"/>
    </source>
</evidence>
<dbReference type="InterPro" id="IPR050181">
    <property type="entry name" value="Cold_shock_domain"/>
</dbReference>
<dbReference type="Gene3D" id="2.40.50.140">
    <property type="entry name" value="Nucleic acid-binding proteins"/>
    <property type="match status" value="1"/>
</dbReference>
<evidence type="ECO:0000313" key="6">
    <source>
        <dbReference type="EMBL" id="QIB66761.1"/>
    </source>
</evidence>
<evidence type="ECO:0000259" key="5">
    <source>
        <dbReference type="PROSITE" id="PS51857"/>
    </source>
</evidence>
<dbReference type="PRINTS" id="PR00050">
    <property type="entry name" value="COLDSHOCK"/>
</dbReference>
<dbReference type="SUPFAM" id="SSF50249">
    <property type="entry name" value="Nucleic acid-binding proteins"/>
    <property type="match status" value="1"/>
</dbReference>
<organism evidence="6 7">
    <name type="scientific">Kineobactrum salinum</name>
    <dbReference type="NCBI Taxonomy" id="2708301"/>
    <lineage>
        <taxon>Bacteria</taxon>
        <taxon>Pseudomonadati</taxon>
        <taxon>Pseudomonadota</taxon>
        <taxon>Gammaproteobacteria</taxon>
        <taxon>Cellvibrionales</taxon>
        <taxon>Halieaceae</taxon>
        <taxon>Kineobactrum</taxon>
    </lineage>
</organism>
<feature type="domain" description="CSD" evidence="5">
    <location>
        <begin position="76"/>
        <end position="142"/>
    </location>
</feature>
<dbReference type="Pfam" id="PF00313">
    <property type="entry name" value="CSD"/>
    <property type="match status" value="1"/>
</dbReference>
<evidence type="ECO:0000256" key="1">
    <source>
        <dbReference type="RuleBase" id="RU000408"/>
    </source>
</evidence>
<gene>
    <name evidence="6" type="ORF">G3T16_16530</name>
</gene>
<dbReference type="InterPro" id="IPR012340">
    <property type="entry name" value="NA-bd_OB-fold"/>
</dbReference>
<feature type="signal peptide" evidence="4">
    <location>
        <begin position="1"/>
        <end position="23"/>
    </location>
</feature>
<reference evidence="6 7" key="1">
    <citation type="submission" date="2020-02" db="EMBL/GenBank/DDBJ databases">
        <title>Genome sequencing for Kineobactrum sp. M2.</title>
        <authorList>
            <person name="Park S.-J."/>
        </authorList>
    </citation>
    <scope>NUCLEOTIDE SEQUENCE [LARGE SCALE GENOMIC DNA]</scope>
    <source>
        <strain evidence="6 7">M2</strain>
    </source>
</reference>
<dbReference type="InterPro" id="IPR019844">
    <property type="entry name" value="CSD_CS"/>
</dbReference>
<evidence type="ECO:0000256" key="4">
    <source>
        <dbReference type="SAM" id="SignalP"/>
    </source>
</evidence>
<dbReference type="AlphaFoldDB" id="A0A6C0U3S9"/>
<dbReference type="InterPro" id="IPR002059">
    <property type="entry name" value="CSP_DNA-bd"/>
</dbReference>
<name>A0A6C0U3S9_9GAMM</name>
<proteinExistence type="predicted"/>
<dbReference type="Proteomes" id="UP000477680">
    <property type="component" value="Chromosome"/>
</dbReference>
<keyword evidence="4" id="KW-0732">Signal</keyword>
<dbReference type="GO" id="GO:0003676">
    <property type="term" value="F:nucleic acid binding"/>
    <property type="evidence" value="ECO:0007669"/>
    <property type="project" value="InterPro"/>
</dbReference>
<accession>A0A6C0U3S9</accession>
<dbReference type="InterPro" id="IPR011129">
    <property type="entry name" value="CSD"/>
</dbReference>
<dbReference type="SMART" id="SM00357">
    <property type="entry name" value="CSP"/>
    <property type="match status" value="1"/>
</dbReference>
<dbReference type="PROSITE" id="PS00352">
    <property type="entry name" value="CSD_1"/>
    <property type="match status" value="1"/>
</dbReference>
<protein>
    <submittedName>
        <fullName evidence="6">Cold shock domain-containing protein</fullName>
    </submittedName>
</protein>
<keyword evidence="3" id="KW-0472">Membrane</keyword>
<comment type="subcellular location">
    <subcellularLocation>
        <location evidence="1">Cytoplasm</location>
    </subcellularLocation>
</comment>
<dbReference type="CDD" id="cd04458">
    <property type="entry name" value="CSP_CDS"/>
    <property type="match status" value="1"/>
</dbReference>
<keyword evidence="3" id="KW-0812">Transmembrane</keyword>
<sequence>MQFFVKLVISLVIAALASTLATALQGGTFPDFILLTCFALATVATVVLAPLVPARLNAHPPSAARTARDDNSGNSREQGTVKWFNSAKGFGFIIRDDGEEIFVHFRAICGEGEGRRSLRDGQRVAFHTASSDKGPQAEDVEILDRAG</sequence>
<dbReference type="GO" id="GO:0005829">
    <property type="term" value="C:cytosol"/>
    <property type="evidence" value="ECO:0007669"/>
    <property type="project" value="UniProtKB-ARBA"/>
</dbReference>
<keyword evidence="7" id="KW-1185">Reference proteome</keyword>
<feature type="region of interest" description="Disordered" evidence="2">
    <location>
        <begin position="127"/>
        <end position="147"/>
    </location>
</feature>
<dbReference type="KEGG" id="kim:G3T16_16530"/>